<dbReference type="Proteomes" id="UP001500897">
    <property type="component" value="Unassembled WGS sequence"/>
</dbReference>
<dbReference type="Gene3D" id="3.40.50.300">
    <property type="entry name" value="P-loop containing nucleotide triphosphate hydrolases"/>
    <property type="match status" value="1"/>
</dbReference>
<dbReference type="InterPro" id="IPR041664">
    <property type="entry name" value="AAA_16"/>
</dbReference>
<dbReference type="Gene3D" id="1.25.40.10">
    <property type="entry name" value="Tetratricopeptide repeat domain"/>
    <property type="match status" value="1"/>
</dbReference>
<evidence type="ECO:0000259" key="1">
    <source>
        <dbReference type="Pfam" id="PF13191"/>
    </source>
</evidence>
<dbReference type="InterPro" id="IPR011990">
    <property type="entry name" value="TPR-like_helical_dom_sf"/>
</dbReference>
<gene>
    <name evidence="2" type="ORF">GCM10009759_23040</name>
</gene>
<protein>
    <submittedName>
        <fullName evidence="2">Tetratricopeptide repeat protein</fullName>
    </submittedName>
</protein>
<organism evidence="2 3">
    <name type="scientific">Kitasatospora saccharophila</name>
    <dbReference type="NCBI Taxonomy" id="407973"/>
    <lineage>
        <taxon>Bacteria</taxon>
        <taxon>Bacillati</taxon>
        <taxon>Actinomycetota</taxon>
        <taxon>Actinomycetes</taxon>
        <taxon>Kitasatosporales</taxon>
        <taxon>Streptomycetaceae</taxon>
        <taxon>Kitasatospora</taxon>
    </lineage>
</organism>
<dbReference type="Pfam" id="PF13191">
    <property type="entry name" value="AAA_16"/>
    <property type="match status" value="1"/>
</dbReference>
<dbReference type="RefSeq" id="WP_344551882.1">
    <property type="nucleotide sequence ID" value="NZ_BAAANS010000012.1"/>
</dbReference>
<dbReference type="Pfam" id="PF13424">
    <property type="entry name" value="TPR_12"/>
    <property type="match status" value="1"/>
</dbReference>
<keyword evidence="3" id="KW-1185">Reference proteome</keyword>
<name>A0ABN2WPJ3_9ACTN</name>
<dbReference type="SUPFAM" id="SSF48452">
    <property type="entry name" value="TPR-like"/>
    <property type="match status" value="2"/>
</dbReference>
<reference evidence="2 3" key="1">
    <citation type="journal article" date="2019" name="Int. J. Syst. Evol. Microbiol.">
        <title>The Global Catalogue of Microorganisms (GCM) 10K type strain sequencing project: providing services to taxonomists for standard genome sequencing and annotation.</title>
        <authorList>
            <consortium name="The Broad Institute Genomics Platform"/>
            <consortium name="The Broad Institute Genome Sequencing Center for Infectious Disease"/>
            <person name="Wu L."/>
            <person name="Ma J."/>
        </authorList>
    </citation>
    <scope>NUCLEOTIDE SEQUENCE [LARGE SCALE GENOMIC DNA]</scope>
    <source>
        <strain evidence="2 3">JCM 14559</strain>
    </source>
</reference>
<dbReference type="PANTHER" id="PTHR47691:SF3">
    <property type="entry name" value="HTH-TYPE TRANSCRIPTIONAL REGULATOR RV0890C-RELATED"/>
    <property type="match status" value="1"/>
</dbReference>
<dbReference type="InterPro" id="IPR019734">
    <property type="entry name" value="TPR_rpt"/>
</dbReference>
<dbReference type="EMBL" id="BAAANS010000012">
    <property type="protein sequence ID" value="GAA2095122.1"/>
    <property type="molecule type" value="Genomic_DNA"/>
</dbReference>
<dbReference type="SMART" id="SM00028">
    <property type="entry name" value="TPR"/>
    <property type="match status" value="3"/>
</dbReference>
<dbReference type="SUPFAM" id="SSF52540">
    <property type="entry name" value="P-loop containing nucleoside triphosphate hydrolases"/>
    <property type="match status" value="1"/>
</dbReference>
<accession>A0ABN2WPJ3</accession>
<comment type="caution">
    <text evidence="2">The sequence shown here is derived from an EMBL/GenBank/DDBJ whole genome shotgun (WGS) entry which is preliminary data.</text>
</comment>
<feature type="domain" description="Orc1-like AAA ATPase" evidence="1">
    <location>
        <begin position="50"/>
        <end position="150"/>
    </location>
</feature>
<evidence type="ECO:0000313" key="3">
    <source>
        <dbReference type="Proteomes" id="UP001500897"/>
    </source>
</evidence>
<proteinExistence type="predicted"/>
<dbReference type="InterPro" id="IPR027417">
    <property type="entry name" value="P-loop_NTPase"/>
</dbReference>
<sequence length="703" mass="74959">MEGTRNSITGQVRLEGVALQAGDIHGGVHVHSHAPALLPVPQQLPPAPARLRGRGAELAALDRELHALPVPGGRCLVLAGPPGVGKSALAGHWLRARAAAFPDGLFYADLRSHAPGGPADPVEVLGAFLRALGLSGVPAEPGEAAALWRSATAHRRIGLLLDSAATAAQARVLLPGSEHSVVLVTSRTRLPGLVLDGAGFLQVGLIDRSAAVELLVDRVGADRIAAEPLAVDQVVTRCAGLPLAVCVAGARMAARPRQSLAATAEALRTETDRLGELRLDRDRAVQAVLDASYRILDPAAARLYRLLGLLPVPEFTAALAGAAAELRPAEAARLLEALGDEHLLEEPDDGRYRFHDLVRLHARGHGTSDEPPQLRRAVVRRVVEHLLATATATERLISPSRRPLPRSYDQPPLCVPEFADEGEALSWLDRERGQLGAALRAAADAGQNALVWQLADAMWPLFLRLRAYELQLEAHELGLAAARAEGNRAAEQRMLTSGGHGLRNAGHFAEAARWYGEALELARAMADPRAEANAQYGIGQSHRIAGELPSARRAFEETLRLRELVGYPRGTALARIALAEVALADADLPEAVAQLARAEAELTALGDHYEAARALALTGEARLAAGHLPEARQTLEAALTVFRAARSALWEARVLELLGTLAEREGDHRAAREHLERALELYRAVAAPNAEPLARRLAEPPPH</sequence>
<dbReference type="PANTHER" id="PTHR47691">
    <property type="entry name" value="REGULATOR-RELATED"/>
    <property type="match status" value="1"/>
</dbReference>
<evidence type="ECO:0000313" key="2">
    <source>
        <dbReference type="EMBL" id="GAA2095122.1"/>
    </source>
</evidence>